<dbReference type="PROSITE" id="PS00356">
    <property type="entry name" value="HTH_LACI_1"/>
    <property type="match status" value="1"/>
</dbReference>
<dbReference type="PANTHER" id="PTHR30146">
    <property type="entry name" value="LACI-RELATED TRANSCRIPTIONAL REPRESSOR"/>
    <property type="match status" value="1"/>
</dbReference>
<dbReference type="PANTHER" id="PTHR30146:SF33">
    <property type="entry name" value="TRANSCRIPTIONAL REGULATOR"/>
    <property type="match status" value="1"/>
</dbReference>
<name>A0A0F3ITC5_9PROT</name>
<dbReference type="CDD" id="cd01392">
    <property type="entry name" value="HTH_LacI"/>
    <property type="match status" value="1"/>
</dbReference>
<comment type="caution">
    <text evidence="5">The sequence shown here is derived from an EMBL/GenBank/DDBJ whole genome shotgun (WGS) entry which is preliminary data.</text>
</comment>
<feature type="domain" description="HTH lacI-type" evidence="4">
    <location>
        <begin position="15"/>
        <end position="69"/>
    </location>
</feature>
<dbReference type="CDD" id="cd01575">
    <property type="entry name" value="PBP1_GntR"/>
    <property type="match status" value="1"/>
</dbReference>
<evidence type="ECO:0000256" key="3">
    <source>
        <dbReference type="ARBA" id="ARBA00023163"/>
    </source>
</evidence>
<evidence type="ECO:0000259" key="4">
    <source>
        <dbReference type="PROSITE" id="PS50932"/>
    </source>
</evidence>
<keyword evidence="6" id="KW-1185">Reference proteome</keyword>
<dbReference type="SUPFAM" id="SSF53822">
    <property type="entry name" value="Periplasmic binding protein-like I"/>
    <property type="match status" value="1"/>
</dbReference>
<dbReference type="InterPro" id="IPR000843">
    <property type="entry name" value="HTH_LacI"/>
</dbReference>
<dbReference type="EMBL" id="LAJY01000175">
    <property type="protein sequence ID" value="KJV09990.1"/>
    <property type="molecule type" value="Genomic_DNA"/>
</dbReference>
<keyword evidence="1" id="KW-0805">Transcription regulation</keyword>
<dbReference type="Pfam" id="PF13377">
    <property type="entry name" value="Peripla_BP_3"/>
    <property type="match status" value="1"/>
</dbReference>
<proteinExistence type="predicted"/>
<dbReference type="SUPFAM" id="SSF47413">
    <property type="entry name" value="lambda repressor-like DNA-binding domains"/>
    <property type="match status" value="1"/>
</dbReference>
<dbReference type="RefSeq" id="WP_045775371.1">
    <property type="nucleotide sequence ID" value="NZ_LAJY01000175.1"/>
</dbReference>
<dbReference type="InterPro" id="IPR010982">
    <property type="entry name" value="Lambda_DNA-bd_dom_sf"/>
</dbReference>
<dbReference type="Pfam" id="PF00356">
    <property type="entry name" value="LacI"/>
    <property type="match status" value="1"/>
</dbReference>
<dbReference type="InterPro" id="IPR028082">
    <property type="entry name" value="Peripla_BP_I"/>
</dbReference>
<sequence length="342" mass="37694">MEKPRKHRASRTNRVTLDDVARHVGVSAITVSRALRNPSKVASALRIQILEAAQALGYVPNHAASALASARSMNIAVLIPSLTNILFVDMIGGIEDVLRPHGYQILIGTTRYAPEEEERLLRAYLGFTPDGLLITGLDHSAATWELLRGYHRPVVHLMDMGQDTDSYTVGFSQYEAGATLTRHLLEKGYRRIGFVAVQLDPRTLNRGEGYRQALREAGCYDPRREIRVTTPSSIGLGAELLDQMLAQAPNCDAIFFCNDDLAQGALFQCRERGMRVPEDLAIVGFNDLSGSAWTLPPLTTIATPRREIGEHAAQILLALLSGNPPQQHHLDLGYRLITRKSA</sequence>
<keyword evidence="3" id="KW-0804">Transcription</keyword>
<organism evidence="5 6">
    <name type="scientific">Elstera litoralis</name>
    <dbReference type="NCBI Taxonomy" id="552518"/>
    <lineage>
        <taxon>Bacteria</taxon>
        <taxon>Pseudomonadati</taxon>
        <taxon>Pseudomonadota</taxon>
        <taxon>Alphaproteobacteria</taxon>
        <taxon>Rhodospirillales</taxon>
        <taxon>Rhodospirillaceae</taxon>
        <taxon>Elstera</taxon>
    </lineage>
</organism>
<dbReference type="Gene3D" id="1.10.260.40">
    <property type="entry name" value="lambda repressor-like DNA-binding domains"/>
    <property type="match status" value="1"/>
</dbReference>
<reference evidence="5 6" key="1">
    <citation type="submission" date="2015-03" db="EMBL/GenBank/DDBJ databases">
        <title>Draft genome sequence of Elstera litoralis.</title>
        <authorList>
            <person name="Rahalkar M.C."/>
            <person name="Dhakephalkar P.K."/>
            <person name="Pore S.D."/>
            <person name="Arora P."/>
            <person name="Kapse N.G."/>
            <person name="Pandit P.S."/>
        </authorList>
    </citation>
    <scope>NUCLEOTIDE SEQUENCE [LARGE SCALE GENOMIC DNA]</scope>
    <source>
        <strain evidence="5 6">Dia-1</strain>
    </source>
</reference>
<dbReference type="InterPro" id="IPR046335">
    <property type="entry name" value="LacI/GalR-like_sensor"/>
</dbReference>
<evidence type="ECO:0000313" key="6">
    <source>
        <dbReference type="Proteomes" id="UP000033774"/>
    </source>
</evidence>
<dbReference type="GO" id="GO:0000976">
    <property type="term" value="F:transcription cis-regulatory region binding"/>
    <property type="evidence" value="ECO:0007669"/>
    <property type="project" value="TreeGrafter"/>
</dbReference>
<accession>A0A0F3ITC5</accession>
<dbReference type="PROSITE" id="PS50932">
    <property type="entry name" value="HTH_LACI_2"/>
    <property type="match status" value="1"/>
</dbReference>
<evidence type="ECO:0000313" key="5">
    <source>
        <dbReference type="EMBL" id="KJV09990.1"/>
    </source>
</evidence>
<evidence type="ECO:0000256" key="1">
    <source>
        <dbReference type="ARBA" id="ARBA00023015"/>
    </source>
</evidence>
<dbReference type="PATRIC" id="fig|552518.3.peg.802"/>
<gene>
    <name evidence="5" type="ORF">VZ95_07925</name>
</gene>
<dbReference type="OrthoDB" id="7170131at2"/>
<dbReference type="Gene3D" id="3.40.50.2300">
    <property type="match status" value="2"/>
</dbReference>
<dbReference type="AlphaFoldDB" id="A0A0F3ITC5"/>
<keyword evidence="2" id="KW-0238">DNA-binding</keyword>
<dbReference type="GO" id="GO:0003700">
    <property type="term" value="F:DNA-binding transcription factor activity"/>
    <property type="evidence" value="ECO:0007669"/>
    <property type="project" value="TreeGrafter"/>
</dbReference>
<dbReference type="Proteomes" id="UP000033774">
    <property type="component" value="Unassembled WGS sequence"/>
</dbReference>
<dbReference type="SMART" id="SM00354">
    <property type="entry name" value="HTH_LACI"/>
    <property type="match status" value="1"/>
</dbReference>
<protein>
    <submittedName>
        <fullName evidence="5">Transcriptional regulator</fullName>
    </submittedName>
</protein>
<evidence type="ECO:0000256" key="2">
    <source>
        <dbReference type="ARBA" id="ARBA00023125"/>
    </source>
</evidence>